<keyword evidence="2" id="KW-0472">Membrane</keyword>
<feature type="coiled-coil region" evidence="1">
    <location>
        <begin position="150"/>
        <end position="214"/>
    </location>
</feature>
<keyword evidence="1" id="KW-0175">Coiled coil</keyword>
<dbReference type="InterPro" id="IPR025645">
    <property type="entry name" value="DUF4349"/>
</dbReference>
<name>A0ABT8WH16_9FLAO</name>
<protein>
    <submittedName>
        <fullName evidence="4">DUF4349 domain-containing protein</fullName>
    </submittedName>
</protein>
<organism evidence="4 5">
    <name type="scientific">Flavivirga aquimarina</name>
    <dbReference type="NCBI Taxonomy" id="2027862"/>
    <lineage>
        <taxon>Bacteria</taxon>
        <taxon>Pseudomonadati</taxon>
        <taxon>Bacteroidota</taxon>
        <taxon>Flavobacteriia</taxon>
        <taxon>Flavobacteriales</taxon>
        <taxon>Flavobacteriaceae</taxon>
        <taxon>Flavivirga</taxon>
    </lineage>
</organism>
<evidence type="ECO:0000256" key="2">
    <source>
        <dbReference type="SAM" id="Phobius"/>
    </source>
</evidence>
<keyword evidence="2" id="KW-0812">Transmembrane</keyword>
<dbReference type="RefSeq" id="WP_303280150.1">
    <property type="nucleotide sequence ID" value="NZ_JAUOEK010000184.1"/>
</dbReference>
<comment type="caution">
    <text evidence="4">The sequence shown here is derived from an EMBL/GenBank/DDBJ whole genome shotgun (WGS) entry which is preliminary data.</text>
</comment>
<proteinExistence type="predicted"/>
<accession>A0ABT8WH16</accession>
<sequence>MKQTFKKKFKKGVFYLVLLFIILFVFRILYGYSEYSNSNIQESDLFFQEITSSRVNYASKKYKINTGSNNSPAVVDVDQKYEKIATVNTKSSEFEREKKVLNKEIKKQDAIIQFEQNSGNKGYRKLQLLIGVQPERFDSLYNRLSKIGKVQSKEITKKDKTNEYKQLNAKKESLLKIRTSLIELKDKGGKIEEYINLENRILSIEEELQGLGVQLGNYDEENEFCTIKFSLIEGTENKISLMHRIKVALDWTVSTYLQLMLILFFIAGFVYLILLIIDKLNLFNGIIKNLDN</sequence>
<feature type="transmembrane region" description="Helical" evidence="2">
    <location>
        <begin position="256"/>
        <end position="277"/>
    </location>
</feature>
<keyword evidence="5" id="KW-1185">Reference proteome</keyword>
<keyword evidence="2" id="KW-1133">Transmembrane helix</keyword>
<reference evidence="4" key="1">
    <citation type="submission" date="2023-07" db="EMBL/GenBank/DDBJ databases">
        <title>Two novel species in the genus Flavivirga.</title>
        <authorList>
            <person name="Kwon K."/>
        </authorList>
    </citation>
    <scope>NUCLEOTIDE SEQUENCE</scope>
    <source>
        <strain evidence="4">KCTC 52353</strain>
    </source>
</reference>
<evidence type="ECO:0000313" key="5">
    <source>
        <dbReference type="Proteomes" id="UP001176883"/>
    </source>
</evidence>
<evidence type="ECO:0000259" key="3">
    <source>
        <dbReference type="Pfam" id="PF14257"/>
    </source>
</evidence>
<dbReference type="EMBL" id="JAUOEK010000184">
    <property type="protein sequence ID" value="MDO5972408.1"/>
    <property type="molecule type" value="Genomic_DNA"/>
</dbReference>
<gene>
    <name evidence="4" type="ORF">Q4Q35_21615</name>
</gene>
<evidence type="ECO:0000256" key="1">
    <source>
        <dbReference type="SAM" id="Coils"/>
    </source>
</evidence>
<feature type="domain" description="DUF4349" evidence="3">
    <location>
        <begin position="85"/>
        <end position="274"/>
    </location>
</feature>
<feature type="transmembrane region" description="Helical" evidence="2">
    <location>
        <begin position="12"/>
        <end position="32"/>
    </location>
</feature>
<dbReference type="Pfam" id="PF14257">
    <property type="entry name" value="DUF4349"/>
    <property type="match status" value="1"/>
</dbReference>
<dbReference type="Proteomes" id="UP001176883">
    <property type="component" value="Unassembled WGS sequence"/>
</dbReference>
<evidence type="ECO:0000313" key="4">
    <source>
        <dbReference type="EMBL" id="MDO5972408.1"/>
    </source>
</evidence>